<sequence>MRKIAFFLVLPLLAGCGAKPSFDMSKGDGYPYYLRSVVSGNRFDEALIDFSFEEIDPLLEAGGSAIVLFHTSACSHCQVLEPNLCEAIQEARAAVYSAGDENIIQVYQELRDRCPEQIDEAFPDGLVTPTLISIDAPNRISKIEISGLYRNPGRLAQALSRAGNYTNVYLVDGYDDYQGLEIGGLSYLYEGEAMLDGFYEAVFPLAKASDKTTYLVDVAGWSEEERRSAGYSEESPIRLQNSSYSIGSSEISEYYQ</sequence>
<dbReference type="Proteomes" id="UP000824070">
    <property type="component" value="Unassembled WGS sequence"/>
</dbReference>
<organism evidence="1 2">
    <name type="scientific">Candidatus Alloenteromonas pullicola</name>
    <dbReference type="NCBI Taxonomy" id="2840784"/>
    <lineage>
        <taxon>Bacteria</taxon>
        <taxon>Bacillati</taxon>
        <taxon>Bacillota</taxon>
        <taxon>Bacillota incertae sedis</taxon>
        <taxon>Candidatus Alloenteromonas</taxon>
    </lineage>
</organism>
<reference evidence="1" key="1">
    <citation type="submission" date="2020-10" db="EMBL/GenBank/DDBJ databases">
        <authorList>
            <person name="Gilroy R."/>
        </authorList>
    </citation>
    <scope>NUCLEOTIDE SEQUENCE</scope>
    <source>
        <strain evidence="1">ChiGjej1B1-22543</strain>
    </source>
</reference>
<dbReference type="EMBL" id="DVMV01000024">
    <property type="protein sequence ID" value="HIU45322.1"/>
    <property type="molecule type" value="Genomic_DNA"/>
</dbReference>
<gene>
    <name evidence="1" type="ORF">IAC52_03380</name>
</gene>
<evidence type="ECO:0000313" key="1">
    <source>
        <dbReference type="EMBL" id="HIU45322.1"/>
    </source>
</evidence>
<protein>
    <recommendedName>
        <fullName evidence="3">Thioredoxin domain-containing protein</fullName>
    </recommendedName>
</protein>
<dbReference type="PROSITE" id="PS51257">
    <property type="entry name" value="PROKAR_LIPOPROTEIN"/>
    <property type="match status" value="1"/>
</dbReference>
<evidence type="ECO:0000313" key="2">
    <source>
        <dbReference type="Proteomes" id="UP000824070"/>
    </source>
</evidence>
<name>A0A9D1S3I1_9FIRM</name>
<accession>A0A9D1S3I1</accession>
<dbReference type="InterPro" id="IPR036249">
    <property type="entry name" value="Thioredoxin-like_sf"/>
</dbReference>
<comment type="caution">
    <text evidence="1">The sequence shown here is derived from an EMBL/GenBank/DDBJ whole genome shotgun (WGS) entry which is preliminary data.</text>
</comment>
<proteinExistence type="predicted"/>
<dbReference type="SUPFAM" id="SSF52833">
    <property type="entry name" value="Thioredoxin-like"/>
    <property type="match status" value="1"/>
</dbReference>
<dbReference type="Gene3D" id="3.40.30.10">
    <property type="entry name" value="Glutaredoxin"/>
    <property type="match status" value="1"/>
</dbReference>
<reference evidence="1" key="2">
    <citation type="journal article" date="2021" name="PeerJ">
        <title>Extensive microbial diversity within the chicken gut microbiome revealed by metagenomics and culture.</title>
        <authorList>
            <person name="Gilroy R."/>
            <person name="Ravi A."/>
            <person name="Getino M."/>
            <person name="Pursley I."/>
            <person name="Horton D.L."/>
            <person name="Alikhan N.F."/>
            <person name="Baker D."/>
            <person name="Gharbi K."/>
            <person name="Hall N."/>
            <person name="Watson M."/>
            <person name="Adriaenssens E.M."/>
            <person name="Foster-Nyarko E."/>
            <person name="Jarju S."/>
            <person name="Secka A."/>
            <person name="Antonio M."/>
            <person name="Oren A."/>
            <person name="Chaudhuri R.R."/>
            <person name="La Ragione R."/>
            <person name="Hildebrand F."/>
            <person name="Pallen M.J."/>
        </authorList>
    </citation>
    <scope>NUCLEOTIDE SEQUENCE</scope>
    <source>
        <strain evidence="1">ChiGjej1B1-22543</strain>
    </source>
</reference>
<dbReference type="AlphaFoldDB" id="A0A9D1S3I1"/>
<evidence type="ECO:0008006" key="3">
    <source>
        <dbReference type="Google" id="ProtNLM"/>
    </source>
</evidence>